<organism evidence="1 2">
    <name type="scientific">Fructilactobacillus fructivorans</name>
    <dbReference type="NCBI Taxonomy" id="1614"/>
    <lineage>
        <taxon>Bacteria</taxon>
        <taxon>Bacillati</taxon>
        <taxon>Bacillota</taxon>
        <taxon>Bacilli</taxon>
        <taxon>Lactobacillales</taxon>
        <taxon>Lactobacillaceae</taxon>
        <taxon>Fructilactobacillus</taxon>
    </lineage>
</organism>
<accession>A0AAE6P0B5</accession>
<sequence length="106" mass="12803">MTMKSNDEQRFSDAMDRFNNYQLKSKQMNVGEIILYQVLLLNNYKNEWMEWFTLKIKIIQKSTRLSFTEIIKSRDKLKKLGLIDFEKSDTQPTKYKIIKLNQDNEN</sequence>
<dbReference type="Proteomes" id="UP000327194">
    <property type="component" value="Chromosome"/>
</dbReference>
<dbReference type="KEGG" id="lfv:LF543_02470"/>
<name>A0AAE6P0B5_9LACO</name>
<proteinExistence type="predicted"/>
<dbReference type="EMBL" id="CP045562">
    <property type="protein sequence ID" value="QFX92485.1"/>
    <property type="molecule type" value="Genomic_DNA"/>
</dbReference>
<dbReference type="AlphaFoldDB" id="A0AAE6P0B5"/>
<dbReference type="RefSeq" id="WP_010021696.1">
    <property type="nucleotide sequence ID" value="NZ_AZDS01000001.1"/>
</dbReference>
<evidence type="ECO:0000313" key="1">
    <source>
        <dbReference type="EMBL" id="QFX92485.1"/>
    </source>
</evidence>
<reference evidence="1 2" key="1">
    <citation type="submission" date="2019-10" db="EMBL/GenBank/DDBJ databases">
        <title>Genome sequencing of Lactobacillus fructivorans.</title>
        <authorList>
            <person name="Kim K."/>
        </authorList>
    </citation>
    <scope>NUCLEOTIDE SEQUENCE [LARGE SCALE GENOMIC DNA]</scope>
    <source>
        <strain evidence="1 2">LF543</strain>
    </source>
</reference>
<protein>
    <recommendedName>
        <fullName evidence="3">DnaD domain-containing protein</fullName>
    </recommendedName>
</protein>
<evidence type="ECO:0000313" key="2">
    <source>
        <dbReference type="Proteomes" id="UP000327194"/>
    </source>
</evidence>
<evidence type="ECO:0008006" key="3">
    <source>
        <dbReference type="Google" id="ProtNLM"/>
    </source>
</evidence>
<gene>
    <name evidence="1" type="ORF">LF543_02470</name>
</gene>